<evidence type="ECO:0000259" key="2">
    <source>
        <dbReference type="PROSITE" id="PS51782"/>
    </source>
</evidence>
<dbReference type="SUPFAM" id="SSF54106">
    <property type="entry name" value="LysM domain"/>
    <property type="match status" value="1"/>
</dbReference>
<evidence type="ECO:0000313" key="4">
    <source>
        <dbReference type="Proteomes" id="UP000176651"/>
    </source>
</evidence>
<dbReference type="InterPro" id="IPR018392">
    <property type="entry name" value="LysM"/>
</dbReference>
<accession>A0A1F4NR79</accession>
<dbReference type="PROSITE" id="PS51782">
    <property type="entry name" value="LYSM"/>
    <property type="match status" value="1"/>
</dbReference>
<dbReference type="Pfam" id="PF01476">
    <property type="entry name" value="LysM"/>
    <property type="match status" value="2"/>
</dbReference>
<dbReference type="AlphaFoldDB" id="A0A1F4NR79"/>
<dbReference type="InterPro" id="IPR036779">
    <property type="entry name" value="LysM_dom_sf"/>
</dbReference>
<dbReference type="Gene3D" id="3.10.350.10">
    <property type="entry name" value="LysM domain"/>
    <property type="match status" value="2"/>
</dbReference>
<evidence type="ECO:0000256" key="1">
    <source>
        <dbReference type="SAM" id="Phobius"/>
    </source>
</evidence>
<evidence type="ECO:0000313" key="3">
    <source>
        <dbReference type="EMBL" id="OGB73995.1"/>
    </source>
</evidence>
<protein>
    <recommendedName>
        <fullName evidence="2">LysM domain-containing protein</fullName>
    </recommendedName>
</protein>
<dbReference type="CDD" id="cd00118">
    <property type="entry name" value="LysM"/>
    <property type="match status" value="1"/>
</dbReference>
<sequence>MAILEIKDSYASANPNSTLPPPSPPIKVWLLTFFIPYTQVAIVLGILFLLWFIWQFASWKRLSNLARRPVIAYKIKKGDHLTNVAQQYGASWKLVARLNNLKAPYGIEEGHTLYIPDASGTRMDIDIPHFLAFLIKPLAKKSIRQPKEETIIVERGDTKKDIEEFTKLPWATIAKHNDLKPTARLKAGWELKLPPKRHRKR</sequence>
<keyword evidence="1" id="KW-0472">Membrane</keyword>
<feature type="transmembrane region" description="Helical" evidence="1">
    <location>
        <begin position="28"/>
        <end position="54"/>
    </location>
</feature>
<feature type="domain" description="LysM" evidence="2">
    <location>
        <begin position="71"/>
        <end position="115"/>
    </location>
</feature>
<keyword evidence="1" id="KW-0812">Transmembrane</keyword>
<gene>
    <name evidence="3" type="ORF">A2V68_00045</name>
</gene>
<dbReference type="EMBL" id="META01000007">
    <property type="protein sequence ID" value="OGB73995.1"/>
    <property type="molecule type" value="Genomic_DNA"/>
</dbReference>
<organism evidence="3 4">
    <name type="scientific">candidate division Kazan bacterium RBG_13_50_9</name>
    <dbReference type="NCBI Taxonomy" id="1798535"/>
    <lineage>
        <taxon>Bacteria</taxon>
        <taxon>Bacteria division Kazan-3B-28</taxon>
    </lineage>
</organism>
<dbReference type="Proteomes" id="UP000176651">
    <property type="component" value="Unassembled WGS sequence"/>
</dbReference>
<comment type="caution">
    <text evidence="3">The sequence shown here is derived from an EMBL/GenBank/DDBJ whole genome shotgun (WGS) entry which is preliminary data.</text>
</comment>
<proteinExistence type="predicted"/>
<dbReference type="SMART" id="SM00257">
    <property type="entry name" value="LysM"/>
    <property type="match status" value="2"/>
</dbReference>
<name>A0A1F4NR79_UNCK3</name>
<keyword evidence="1" id="KW-1133">Transmembrane helix</keyword>
<reference evidence="3 4" key="1">
    <citation type="journal article" date="2016" name="Nat. Commun.">
        <title>Thousands of microbial genomes shed light on interconnected biogeochemical processes in an aquifer system.</title>
        <authorList>
            <person name="Anantharaman K."/>
            <person name="Brown C.T."/>
            <person name="Hug L.A."/>
            <person name="Sharon I."/>
            <person name="Castelle C.J."/>
            <person name="Probst A.J."/>
            <person name="Thomas B.C."/>
            <person name="Singh A."/>
            <person name="Wilkins M.J."/>
            <person name="Karaoz U."/>
            <person name="Brodie E.L."/>
            <person name="Williams K.H."/>
            <person name="Hubbard S.S."/>
            <person name="Banfield J.F."/>
        </authorList>
    </citation>
    <scope>NUCLEOTIDE SEQUENCE [LARGE SCALE GENOMIC DNA]</scope>
</reference>